<dbReference type="SUPFAM" id="SSF52540">
    <property type="entry name" value="P-loop containing nucleoside triphosphate hydrolases"/>
    <property type="match status" value="1"/>
</dbReference>
<name>A0ABU0A0X1_9BACI</name>
<dbReference type="InterPro" id="IPR003203">
    <property type="entry name" value="CobU/CobP"/>
</dbReference>
<dbReference type="EMBL" id="JAUSUG010000016">
    <property type="protein sequence ID" value="MDQ0256358.1"/>
    <property type="molecule type" value="Genomic_DNA"/>
</dbReference>
<evidence type="ECO:0000313" key="2">
    <source>
        <dbReference type="Proteomes" id="UP001230005"/>
    </source>
</evidence>
<protein>
    <submittedName>
        <fullName evidence="1">Adenosylcobinamide kinase/adenosylcobinamide-phosphate guanylyltransferase</fullName>
        <ecNumber evidence="1">2.7.1.156</ecNumber>
        <ecNumber evidence="1">2.7.7.62</ecNumber>
    </submittedName>
</protein>
<dbReference type="GO" id="GO:0008820">
    <property type="term" value="F:cobinamide phosphate guanylyltransferase activity"/>
    <property type="evidence" value="ECO:0007669"/>
    <property type="project" value="UniProtKB-EC"/>
</dbReference>
<dbReference type="InterPro" id="IPR027417">
    <property type="entry name" value="P-loop_NTPase"/>
</dbReference>
<dbReference type="GO" id="GO:0043752">
    <property type="term" value="F:adenosylcobinamide kinase activity"/>
    <property type="evidence" value="ECO:0007669"/>
    <property type="project" value="UniProtKB-EC"/>
</dbReference>
<dbReference type="Gene3D" id="3.40.50.300">
    <property type="entry name" value="P-loop containing nucleotide triphosphate hydrolases"/>
    <property type="match status" value="1"/>
</dbReference>
<dbReference type="Proteomes" id="UP001230005">
    <property type="component" value="Unassembled WGS sequence"/>
</dbReference>
<keyword evidence="1" id="KW-0548">Nucleotidyltransferase</keyword>
<accession>A0ABU0A0X1</accession>
<dbReference type="Pfam" id="PF02283">
    <property type="entry name" value="CobU"/>
    <property type="match status" value="1"/>
</dbReference>
<comment type="caution">
    <text evidence="1">The sequence shown here is derived from an EMBL/GenBank/DDBJ whole genome shotgun (WGS) entry which is preliminary data.</text>
</comment>
<organism evidence="1 2">
    <name type="scientific">Evansella vedderi</name>
    <dbReference type="NCBI Taxonomy" id="38282"/>
    <lineage>
        <taxon>Bacteria</taxon>
        <taxon>Bacillati</taxon>
        <taxon>Bacillota</taxon>
        <taxon>Bacilli</taxon>
        <taxon>Bacillales</taxon>
        <taxon>Bacillaceae</taxon>
        <taxon>Evansella</taxon>
    </lineage>
</organism>
<keyword evidence="2" id="KW-1185">Reference proteome</keyword>
<dbReference type="RefSeq" id="WP_307328359.1">
    <property type="nucleotide sequence ID" value="NZ_JAUSUG010000016.1"/>
</dbReference>
<sequence>MQLIVGGAYAGKRKIVKSNYKKCSWLSAYKGHSLKDWKSQWEVNTTLVLEGWEKWIEEELKEETDDLVIRNRLQKMVHQLKEEEQKRNETIVLIMLELGRGIVPLKQKERNMRDLAGWLLQDAVQVSNDVQYVWHGMSRKIK</sequence>
<dbReference type="EC" id="2.7.1.156" evidence="1"/>
<keyword evidence="1" id="KW-0808">Transferase</keyword>
<dbReference type="EC" id="2.7.7.62" evidence="1"/>
<proteinExistence type="predicted"/>
<reference evidence="1 2" key="1">
    <citation type="submission" date="2023-07" db="EMBL/GenBank/DDBJ databases">
        <title>Genomic Encyclopedia of Type Strains, Phase IV (KMG-IV): sequencing the most valuable type-strain genomes for metagenomic binning, comparative biology and taxonomic classification.</title>
        <authorList>
            <person name="Goeker M."/>
        </authorList>
    </citation>
    <scope>NUCLEOTIDE SEQUENCE [LARGE SCALE GENOMIC DNA]</scope>
    <source>
        <strain evidence="1 2">DSM 9768</strain>
    </source>
</reference>
<gene>
    <name evidence="1" type="ORF">J2S74_003778</name>
</gene>
<evidence type="ECO:0000313" key="1">
    <source>
        <dbReference type="EMBL" id="MDQ0256358.1"/>
    </source>
</evidence>
<keyword evidence="1" id="KW-0418">Kinase</keyword>